<feature type="domain" description="RDD" evidence="6">
    <location>
        <begin position="19"/>
        <end position="139"/>
    </location>
</feature>
<reference evidence="7" key="1">
    <citation type="submission" date="2023-06" db="EMBL/GenBank/DDBJ databases">
        <title>Genomic of Parafulvivirga corallium.</title>
        <authorList>
            <person name="Wang G."/>
        </authorList>
    </citation>
    <scope>NUCLEOTIDE SEQUENCE</scope>
    <source>
        <strain evidence="7">BMA10</strain>
    </source>
</reference>
<dbReference type="EMBL" id="JAUJEA010000013">
    <property type="protein sequence ID" value="MDN5204750.1"/>
    <property type="molecule type" value="Genomic_DNA"/>
</dbReference>
<evidence type="ECO:0000259" key="6">
    <source>
        <dbReference type="Pfam" id="PF06271"/>
    </source>
</evidence>
<accession>A0ABT8KZB5</accession>
<protein>
    <submittedName>
        <fullName evidence="7">RDD family protein</fullName>
    </submittedName>
</protein>
<dbReference type="RefSeq" id="WP_346754774.1">
    <property type="nucleotide sequence ID" value="NZ_JAUJEA010000013.1"/>
</dbReference>
<evidence type="ECO:0000313" key="8">
    <source>
        <dbReference type="Proteomes" id="UP001172082"/>
    </source>
</evidence>
<gene>
    <name evidence="7" type="ORF">QQ008_25395</name>
</gene>
<comment type="subcellular location">
    <subcellularLocation>
        <location evidence="1">Membrane</location>
        <topology evidence="1">Multi-pass membrane protein</topology>
    </subcellularLocation>
</comment>
<evidence type="ECO:0000256" key="4">
    <source>
        <dbReference type="ARBA" id="ARBA00023136"/>
    </source>
</evidence>
<dbReference type="PANTHER" id="PTHR38480">
    <property type="entry name" value="SLR0254 PROTEIN"/>
    <property type="match status" value="1"/>
</dbReference>
<evidence type="ECO:0000256" key="5">
    <source>
        <dbReference type="SAM" id="Phobius"/>
    </source>
</evidence>
<keyword evidence="3 5" id="KW-1133">Transmembrane helix</keyword>
<keyword evidence="8" id="KW-1185">Reference proteome</keyword>
<feature type="transmembrane region" description="Helical" evidence="5">
    <location>
        <begin position="25"/>
        <end position="47"/>
    </location>
</feature>
<evidence type="ECO:0000313" key="7">
    <source>
        <dbReference type="EMBL" id="MDN5204750.1"/>
    </source>
</evidence>
<evidence type="ECO:0000256" key="3">
    <source>
        <dbReference type="ARBA" id="ARBA00022989"/>
    </source>
</evidence>
<organism evidence="7 8">
    <name type="scientific">Splendidivirga corallicola</name>
    <dbReference type="NCBI Taxonomy" id="3051826"/>
    <lineage>
        <taxon>Bacteria</taxon>
        <taxon>Pseudomonadati</taxon>
        <taxon>Bacteroidota</taxon>
        <taxon>Cytophagia</taxon>
        <taxon>Cytophagales</taxon>
        <taxon>Splendidivirgaceae</taxon>
        <taxon>Splendidivirga</taxon>
    </lineage>
</organism>
<dbReference type="Pfam" id="PF06271">
    <property type="entry name" value="RDD"/>
    <property type="match status" value="1"/>
</dbReference>
<dbReference type="InterPro" id="IPR010432">
    <property type="entry name" value="RDD"/>
</dbReference>
<comment type="caution">
    <text evidence="7">The sequence shown here is derived from an EMBL/GenBank/DDBJ whole genome shotgun (WGS) entry which is preliminary data.</text>
</comment>
<dbReference type="PANTHER" id="PTHR38480:SF1">
    <property type="entry name" value="SLR0254 PROTEIN"/>
    <property type="match status" value="1"/>
</dbReference>
<dbReference type="Proteomes" id="UP001172082">
    <property type="component" value="Unassembled WGS sequence"/>
</dbReference>
<sequence length="238" mass="26883">MQTIEINTTQNVVIQYEMAGLKERILAFFLDSLIIWSSVFILAAMLASTVGEVITYIVTSLIFFFYTLVSEIIMDGQTIGKKALKIKVIKLNGKEPVLSDYLLRWVFRIVDIYFSLGTIASILISSSDKGQRIGDMMANTVIIKTDPTIGFGLNDILKISSLENYNPEYPEARKLSEESMLLVQNLLHTINKHPNKAHGEALTMLVDKLCSELNIEEKPKDKKAFLKTLLKDYVVLTR</sequence>
<name>A0ABT8KZB5_9BACT</name>
<keyword evidence="2 5" id="KW-0812">Transmembrane</keyword>
<feature type="transmembrane region" description="Helical" evidence="5">
    <location>
        <begin position="53"/>
        <end position="74"/>
    </location>
</feature>
<proteinExistence type="predicted"/>
<evidence type="ECO:0000256" key="2">
    <source>
        <dbReference type="ARBA" id="ARBA00022692"/>
    </source>
</evidence>
<evidence type="ECO:0000256" key="1">
    <source>
        <dbReference type="ARBA" id="ARBA00004141"/>
    </source>
</evidence>
<keyword evidence="4 5" id="KW-0472">Membrane</keyword>